<feature type="region of interest" description="Disordered" evidence="3">
    <location>
        <begin position="1"/>
        <end position="500"/>
    </location>
</feature>
<feature type="compositionally biased region" description="Basic and acidic residues" evidence="3">
    <location>
        <begin position="525"/>
        <end position="543"/>
    </location>
</feature>
<feature type="compositionally biased region" description="Basic and acidic residues" evidence="3">
    <location>
        <begin position="138"/>
        <end position="177"/>
    </location>
</feature>
<feature type="compositionally biased region" description="Pro residues" evidence="3">
    <location>
        <begin position="105"/>
        <end position="115"/>
    </location>
</feature>
<feature type="region of interest" description="Disordered" evidence="3">
    <location>
        <begin position="716"/>
        <end position="1029"/>
    </location>
</feature>
<proteinExistence type="inferred from homology"/>
<feature type="compositionally biased region" description="Low complexity" evidence="3">
    <location>
        <begin position="824"/>
        <end position="833"/>
    </location>
</feature>
<feature type="compositionally biased region" description="Basic and acidic residues" evidence="3">
    <location>
        <begin position="390"/>
        <end position="403"/>
    </location>
</feature>
<evidence type="ECO:0000256" key="3">
    <source>
        <dbReference type="SAM" id="MobiDB-lite"/>
    </source>
</evidence>
<feature type="compositionally biased region" description="Acidic residues" evidence="3">
    <location>
        <begin position="438"/>
        <end position="449"/>
    </location>
</feature>
<dbReference type="InterPro" id="IPR029627">
    <property type="entry name" value="CCSER"/>
</dbReference>
<reference evidence="5" key="1">
    <citation type="submission" date="2025-08" db="UniProtKB">
        <authorList>
            <consortium name="RefSeq"/>
        </authorList>
    </citation>
    <scope>IDENTIFICATION</scope>
    <source>
        <tissue evidence="5">Sperm</tissue>
    </source>
</reference>
<comment type="similarity">
    <text evidence="1">Belongs to the CCSER family.</text>
</comment>
<feature type="region of interest" description="Disordered" evidence="3">
    <location>
        <begin position="654"/>
        <end position="679"/>
    </location>
</feature>
<organism evidence="4 5">
    <name type="scientific">Petromyzon marinus</name>
    <name type="common">Sea lamprey</name>
    <dbReference type="NCBI Taxonomy" id="7757"/>
    <lineage>
        <taxon>Eukaryota</taxon>
        <taxon>Metazoa</taxon>
        <taxon>Chordata</taxon>
        <taxon>Craniata</taxon>
        <taxon>Vertebrata</taxon>
        <taxon>Cyclostomata</taxon>
        <taxon>Hyperoartia</taxon>
        <taxon>Petromyzontiformes</taxon>
        <taxon>Petromyzontidae</taxon>
        <taxon>Petromyzon</taxon>
    </lineage>
</organism>
<evidence type="ECO:0000256" key="2">
    <source>
        <dbReference type="ARBA" id="ARBA00023054"/>
    </source>
</evidence>
<dbReference type="Proteomes" id="UP001318040">
    <property type="component" value="Chromosome 41"/>
</dbReference>
<keyword evidence="2" id="KW-0175">Coiled coil</keyword>
<dbReference type="KEGG" id="pmrn:116951005"/>
<evidence type="ECO:0000256" key="1">
    <source>
        <dbReference type="ARBA" id="ARBA00010949"/>
    </source>
</evidence>
<feature type="compositionally biased region" description="Low complexity" evidence="3">
    <location>
        <begin position="889"/>
        <end position="928"/>
    </location>
</feature>
<feature type="compositionally biased region" description="Polar residues" evidence="3">
    <location>
        <begin position="764"/>
        <end position="773"/>
    </location>
</feature>
<feature type="region of interest" description="Disordered" evidence="3">
    <location>
        <begin position="517"/>
        <end position="621"/>
    </location>
</feature>
<feature type="compositionally biased region" description="Low complexity" evidence="3">
    <location>
        <begin position="208"/>
        <end position="218"/>
    </location>
</feature>
<gene>
    <name evidence="5" type="primary">LOC116951005</name>
</gene>
<feature type="compositionally biased region" description="Low complexity" evidence="3">
    <location>
        <begin position="267"/>
        <end position="289"/>
    </location>
</feature>
<feature type="compositionally biased region" description="Basic and acidic residues" evidence="3">
    <location>
        <begin position="879"/>
        <end position="888"/>
    </location>
</feature>
<dbReference type="PANTHER" id="PTHR22461">
    <property type="entry name" value="SERINE-RICH COILED-COIL DOMAIN-CONTAINING PROTEIN 2-RELATED"/>
    <property type="match status" value="1"/>
</dbReference>
<dbReference type="RefSeq" id="XP_032825159.1">
    <property type="nucleotide sequence ID" value="XM_032969268.1"/>
</dbReference>
<feature type="compositionally biased region" description="Low complexity" evidence="3">
    <location>
        <begin position="612"/>
        <end position="621"/>
    </location>
</feature>
<feature type="compositionally biased region" description="Low complexity" evidence="3">
    <location>
        <begin position="316"/>
        <end position="347"/>
    </location>
</feature>
<accession>A0AAJ7TW35</accession>
<keyword evidence="4" id="KW-1185">Reference proteome</keyword>
<evidence type="ECO:0000313" key="5">
    <source>
        <dbReference type="RefSeq" id="XP_032825159.1"/>
    </source>
</evidence>
<feature type="compositionally biased region" description="Low complexity" evidence="3">
    <location>
        <begin position="63"/>
        <end position="72"/>
    </location>
</feature>
<feature type="compositionally biased region" description="Basic and acidic residues" evidence="3">
    <location>
        <begin position="795"/>
        <end position="806"/>
    </location>
</feature>
<feature type="compositionally biased region" description="Low complexity" evidence="3">
    <location>
        <begin position="1014"/>
        <end position="1029"/>
    </location>
</feature>
<feature type="compositionally biased region" description="Polar residues" evidence="3">
    <location>
        <begin position="658"/>
        <end position="670"/>
    </location>
</feature>
<feature type="compositionally biased region" description="Low complexity" evidence="3">
    <location>
        <begin position="20"/>
        <end position="35"/>
    </location>
</feature>
<evidence type="ECO:0000313" key="4">
    <source>
        <dbReference type="Proteomes" id="UP001318040"/>
    </source>
</evidence>
<sequence>MSRDKPSLVSRLPKFGYGGAAKARGPDDAAAAAASDDGDEKRSRPSLASAFGFRGKKNDVARRPTAGIAAAGEAERREAEPAPRAAPDADAANGGPGSDDRGVARPPPVRSPPKPRVARQAFGFAGPARTTRAPVRSVAEELREASEDRHRARSSSDCERRGAGDPGECRSRTESIKSEAGSSSSLGDDGFPPETALTRAQSFSHALASPATPASTASGQLQPLAGRLQRSKSMSKALQAQPGHGGAASRHRFGRPNNASQPNLAQAGRTRPRGAVAARPPGPLRGPARSSPADADEASAVASFIPSSALRKPRLPGFAAPGANGRAAAGRGGPLAAKPASPKPSGAPGAGIGARAEPHAGGRGGGPNDVTAADGGGAEVQVDSESPPEEADRSETASLRDSESSETIAPLHGAHGAVCHDTVLDPAEVTGSDGGDGGGDDGDGGDADDPVDRSDADPAGDGEEPIGRGETDGSGGSVDRNSPDASRRQPSCELDDDDLMLELDFPDEASLLAAAAEAEGTDGVRAAEMRGHGRGEARREARSHWRSHGGRSVDGGTSAAVASPGAGIPPRATGGPHARSPAPPGETAARDGSAGATWRSERGDGGRFFPSNANAAGTAGAGLDPAFLRHLVQDCTGMKTLLLKLKRALQEDEELVSGSRTQTSLNCQSEGQEKTHDKRTACNARCKKKFSDAATDEVTRLRGQLRAREEENARLKAELARLRPDGVAGPDGVAEPGAAATEEKSTQTERRRRSSLKPSPPPSAQGNSATGNPQRPALTGDPSDANGAAPPRAAEGAREAACREDEPSALLSAKLRIDGGDGAGDAPPVAGRPSGRFTVAQHRACRPPWPQHGHRGHGHARAPPGPPPVDEPRAPFVSGDERPRRGDPPDAAAPSVAVRPRPLAWDAPGVPPGVAGALPGHPAAPVAAIPGRQTHRPAAPAGERGPPPRPPGTREDAGAFPAAPGAPGGAWGQHAVPSAGAGHGDAEPHRGAEGSARPGPVPGPVPRHGRSHRAPVAAAEAAVVSGATV</sequence>
<name>A0AAJ7TW35_PETMA</name>
<dbReference type="PANTHER" id="PTHR22461:SF1">
    <property type="entry name" value="SERINE-RICH COILED-COIL DOMAIN-CONTAINING PROTEIN 1"/>
    <property type="match status" value="1"/>
</dbReference>
<dbReference type="AlphaFoldDB" id="A0AAJ7TW35"/>
<protein>
    <submittedName>
        <fullName evidence="5">Collagen alpha-1(I) chain-like</fullName>
    </submittedName>
</protein>
<feature type="compositionally biased region" description="Low complexity" evidence="3">
    <location>
        <begin position="82"/>
        <end position="93"/>
    </location>
</feature>